<dbReference type="EMBL" id="JBDKWZ010000016">
    <property type="protein sequence ID" value="MEN7550747.1"/>
    <property type="molecule type" value="Genomic_DNA"/>
</dbReference>
<dbReference type="SMART" id="SM00260">
    <property type="entry name" value="CheW"/>
    <property type="match status" value="1"/>
</dbReference>
<dbReference type="GO" id="GO:0005829">
    <property type="term" value="C:cytosol"/>
    <property type="evidence" value="ECO:0007669"/>
    <property type="project" value="TreeGrafter"/>
</dbReference>
<dbReference type="InterPro" id="IPR039315">
    <property type="entry name" value="CheW"/>
</dbReference>
<dbReference type="PANTHER" id="PTHR22617">
    <property type="entry name" value="CHEMOTAXIS SENSOR HISTIDINE KINASE-RELATED"/>
    <property type="match status" value="1"/>
</dbReference>
<dbReference type="GO" id="GO:0006935">
    <property type="term" value="P:chemotaxis"/>
    <property type="evidence" value="ECO:0007669"/>
    <property type="project" value="InterPro"/>
</dbReference>
<feature type="domain" description="CheW-like" evidence="1">
    <location>
        <begin position="9"/>
        <end position="153"/>
    </location>
</feature>
<dbReference type="InterPro" id="IPR036061">
    <property type="entry name" value="CheW-like_dom_sf"/>
</dbReference>
<comment type="caution">
    <text evidence="2">The sequence shown here is derived from an EMBL/GenBank/DDBJ whole genome shotgun (WGS) entry which is preliminary data.</text>
</comment>
<dbReference type="Gene3D" id="2.30.30.40">
    <property type="entry name" value="SH3 Domains"/>
    <property type="match status" value="1"/>
</dbReference>
<evidence type="ECO:0000259" key="1">
    <source>
        <dbReference type="PROSITE" id="PS50851"/>
    </source>
</evidence>
<dbReference type="Gene3D" id="2.40.50.180">
    <property type="entry name" value="CheA-289, Domain 4"/>
    <property type="match status" value="1"/>
</dbReference>
<dbReference type="AlphaFoldDB" id="A0AAW9SBC4"/>
<evidence type="ECO:0000313" key="2">
    <source>
        <dbReference type="EMBL" id="MEN7550747.1"/>
    </source>
</evidence>
<name>A0AAW9SBC4_9BACT</name>
<sequence length="165" mass="18747">MNDITNQVEDTYLSFLVNDELYAVNVGKALEVHERQVITRVPNAPEYLKGIISFRGELVPVIETRLKLGLPERDDSDAFVIIVLELSTDEDRLIIGAIVDRVKDVIIIPRENIKPVPKMKSSFNAQFLQGIAQYNQEFLMLLNVDKVFSEEEISILSDSLDLVKE</sequence>
<dbReference type="Pfam" id="PF01584">
    <property type="entry name" value="CheW"/>
    <property type="match status" value="1"/>
</dbReference>
<gene>
    <name evidence="2" type="ORF">AAG747_22695</name>
</gene>
<dbReference type="SUPFAM" id="SSF50341">
    <property type="entry name" value="CheW-like"/>
    <property type="match status" value="1"/>
</dbReference>
<accession>A0AAW9SBC4</accession>
<evidence type="ECO:0000313" key="3">
    <source>
        <dbReference type="Proteomes" id="UP001403385"/>
    </source>
</evidence>
<dbReference type="PANTHER" id="PTHR22617:SF23">
    <property type="entry name" value="CHEMOTAXIS PROTEIN CHEW"/>
    <property type="match status" value="1"/>
</dbReference>
<dbReference type="PROSITE" id="PS50851">
    <property type="entry name" value="CHEW"/>
    <property type="match status" value="1"/>
</dbReference>
<reference evidence="2 3" key="1">
    <citation type="submission" date="2024-04" db="EMBL/GenBank/DDBJ databases">
        <title>Novel genus in family Flammeovirgaceae.</title>
        <authorList>
            <person name="Nguyen T.H."/>
            <person name="Vuong T.Q."/>
            <person name="Le H."/>
            <person name="Kim S.-G."/>
        </authorList>
    </citation>
    <scope>NUCLEOTIDE SEQUENCE [LARGE SCALE GENOMIC DNA]</scope>
    <source>
        <strain evidence="2 3">JCM 23209</strain>
    </source>
</reference>
<dbReference type="Proteomes" id="UP001403385">
    <property type="component" value="Unassembled WGS sequence"/>
</dbReference>
<keyword evidence="3" id="KW-1185">Reference proteome</keyword>
<proteinExistence type="predicted"/>
<protein>
    <submittedName>
        <fullName evidence="2">Chemotaxis protein CheW</fullName>
    </submittedName>
</protein>
<dbReference type="GO" id="GO:0007165">
    <property type="term" value="P:signal transduction"/>
    <property type="evidence" value="ECO:0007669"/>
    <property type="project" value="InterPro"/>
</dbReference>
<organism evidence="2 3">
    <name type="scientific">Rapidithrix thailandica</name>
    <dbReference type="NCBI Taxonomy" id="413964"/>
    <lineage>
        <taxon>Bacteria</taxon>
        <taxon>Pseudomonadati</taxon>
        <taxon>Bacteroidota</taxon>
        <taxon>Cytophagia</taxon>
        <taxon>Cytophagales</taxon>
        <taxon>Flammeovirgaceae</taxon>
        <taxon>Rapidithrix</taxon>
    </lineage>
</organism>
<dbReference type="InterPro" id="IPR002545">
    <property type="entry name" value="CheW-lke_dom"/>
</dbReference>
<dbReference type="RefSeq" id="WP_346823529.1">
    <property type="nucleotide sequence ID" value="NZ_JBDKWZ010000016.1"/>
</dbReference>